<protein>
    <submittedName>
        <fullName evidence="2">Uncharacterized protein</fullName>
    </submittedName>
</protein>
<gene>
    <name evidence="2" type="ORF">CDAUBV1_LOCUS16573</name>
</gene>
<organism evidence="2 3">
    <name type="scientific">Calicophoron daubneyi</name>
    <name type="common">Rumen fluke</name>
    <name type="synonym">Paramphistomum daubneyi</name>
    <dbReference type="NCBI Taxonomy" id="300641"/>
    <lineage>
        <taxon>Eukaryota</taxon>
        <taxon>Metazoa</taxon>
        <taxon>Spiralia</taxon>
        <taxon>Lophotrochozoa</taxon>
        <taxon>Platyhelminthes</taxon>
        <taxon>Trematoda</taxon>
        <taxon>Digenea</taxon>
        <taxon>Plagiorchiida</taxon>
        <taxon>Pronocephalata</taxon>
        <taxon>Paramphistomoidea</taxon>
        <taxon>Paramphistomidae</taxon>
        <taxon>Calicophoron</taxon>
    </lineage>
</organism>
<feature type="compositionally biased region" description="Basic and acidic residues" evidence="1">
    <location>
        <begin position="175"/>
        <end position="185"/>
    </location>
</feature>
<dbReference type="AlphaFoldDB" id="A0AAV2TYI3"/>
<comment type="caution">
    <text evidence="2">The sequence shown here is derived from an EMBL/GenBank/DDBJ whole genome shotgun (WGS) entry which is preliminary data.</text>
</comment>
<feature type="region of interest" description="Disordered" evidence="1">
    <location>
        <begin position="143"/>
        <end position="201"/>
    </location>
</feature>
<evidence type="ECO:0000313" key="2">
    <source>
        <dbReference type="EMBL" id="CAL5141321.1"/>
    </source>
</evidence>
<evidence type="ECO:0000313" key="3">
    <source>
        <dbReference type="Proteomes" id="UP001497525"/>
    </source>
</evidence>
<feature type="region of interest" description="Disordered" evidence="1">
    <location>
        <begin position="395"/>
        <end position="454"/>
    </location>
</feature>
<dbReference type="Proteomes" id="UP001497525">
    <property type="component" value="Unassembled WGS sequence"/>
</dbReference>
<evidence type="ECO:0000256" key="1">
    <source>
        <dbReference type="SAM" id="MobiDB-lite"/>
    </source>
</evidence>
<accession>A0AAV2TYI3</accession>
<sequence>MDSCTIVHLKLTESLQRLLDKTDLKFSNITLTCKEGLNELRFSTDSKTSCYQLEPESSTAYFSVVDVNQSTGTPIGPVSQRFRVKANEEESFRQVREGLTKKVKEDQLQKLKAADFQAKLASSFLSERSATCKRALKRNTRAQSLKKDLLTKQTPKPAALKIQPPSTTRSKKERRTTVKGEKSPEKPAPVQHSCESDHTSAESSSLESYVLERCASAAEKRRQLEHRLAACSQETDADRRAALREAQLNCFLDVTNTASSQFPFEGRYFLCVLTAAEWDGNVKPVKWCSMSLFHVWHLPSAIFRTSLKGKSTQIELVTTNELGGTPIGPVSQRFRVKANEEESFRQVREGLTKKVKEDQLQKLKAADFQAKLASSFLSERSATCKRALKRNTRAQSLKKDLLTKQTPKPAALKIQPPSTTRSKKERRTTVKGEKSPEKPAPVQHSCESDHTSAESSSLESYVLERCASAAEKRRQLEHRLAACSQETDADRRAALREDIRKELFTLVEELRNDKSLLKLIPIEQKSQDIT</sequence>
<reference evidence="2" key="1">
    <citation type="submission" date="2024-06" db="EMBL/GenBank/DDBJ databases">
        <authorList>
            <person name="Liu X."/>
            <person name="Lenzi L."/>
            <person name="Haldenby T S."/>
            <person name="Uol C."/>
        </authorList>
    </citation>
    <scope>NUCLEOTIDE SEQUENCE</scope>
</reference>
<dbReference type="EMBL" id="CAXLJL010000845">
    <property type="protein sequence ID" value="CAL5141321.1"/>
    <property type="molecule type" value="Genomic_DNA"/>
</dbReference>
<proteinExistence type="predicted"/>
<feature type="compositionally biased region" description="Basic and acidic residues" evidence="1">
    <location>
        <begin position="427"/>
        <end position="437"/>
    </location>
</feature>
<name>A0AAV2TYI3_CALDB</name>